<dbReference type="GO" id="GO:0004185">
    <property type="term" value="F:serine-type carboxypeptidase activity"/>
    <property type="evidence" value="ECO:0007669"/>
    <property type="project" value="InterPro"/>
</dbReference>
<keyword evidence="2" id="KW-1133">Transmembrane helix</keyword>
<dbReference type="EMBL" id="JAUIZM010000009">
    <property type="protein sequence ID" value="KAK1366808.1"/>
    <property type="molecule type" value="Genomic_DNA"/>
</dbReference>
<keyword evidence="2" id="KW-0812">Transmembrane</keyword>
<comment type="caution">
    <text evidence="3">The sequence shown here is derived from an EMBL/GenBank/DDBJ whole genome shotgun (WGS) entry which is preliminary data.</text>
</comment>
<dbReference type="SUPFAM" id="SSF53474">
    <property type="entry name" value="alpha/beta-Hydrolases"/>
    <property type="match status" value="1"/>
</dbReference>
<organism evidence="3 4">
    <name type="scientific">Heracleum sosnowskyi</name>
    <dbReference type="NCBI Taxonomy" id="360622"/>
    <lineage>
        <taxon>Eukaryota</taxon>
        <taxon>Viridiplantae</taxon>
        <taxon>Streptophyta</taxon>
        <taxon>Embryophyta</taxon>
        <taxon>Tracheophyta</taxon>
        <taxon>Spermatophyta</taxon>
        <taxon>Magnoliopsida</taxon>
        <taxon>eudicotyledons</taxon>
        <taxon>Gunneridae</taxon>
        <taxon>Pentapetalae</taxon>
        <taxon>asterids</taxon>
        <taxon>campanulids</taxon>
        <taxon>Apiales</taxon>
        <taxon>Apiaceae</taxon>
        <taxon>Apioideae</taxon>
        <taxon>apioid superclade</taxon>
        <taxon>Tordylieae</taxon>
        <taxon>Tordyliinae</taxon>
        <taxon>Heracleum</taxon>
    </lineage>
</organism>
<protein>
    <submittedName>
        <fullName evidence="3">Uncharacterized protein</fullName>
    </submittedName>
</protein>
<keyword evidence="2" id="KW-0472">Membrane</keyword>
<dbReference type="InterPro" id="IPR001563">
    <property type="entry name" value="Peptidase_S10"/>
</dbReference>
<dbReference type="Gene3D" id="6.10.250.940">
    <property type="match status" value="1"/>
</dbReference>
<proteinExistence type="inferred from homology"/>
<dbReference type="Pfam" id="PF00450">
    <property type="entry name" value="Peptidase_S10"/>
    <property type="match status" value="1"/>
</dbReference>
<feature type="transmembrane region" description="Helical" evidence="2">
    <location>
        <begin position="12"/>
        <end position="35"/>
    </location>
</feature>
<dbReference type="GO" id="GO:0006508">
    <property type="term" value="P:proteolysis"/>
    <property type="evidence" value="ECO:0007669"/>
    <property type="project" value="InterPro"/>
</dbReference>
<evidence type="ECO:0000256" key="2">
    <source>
        <dbReference type="SAM" id="Phobius"/>
    </source>
</evidence>
<gene>
    <name evidence="3" type="ORF">POM88_042369</name>
</gene>
<name>A0AAD8HIB0_9APIA</name>
<dbReference type="AlphaFoldDB" id="A0AAD8HIB0"/>
<evidence type="ECO:0000313" key="3">
    <source>
        <dbReference type="EMBL" id="KAK1366808.1"/>
    </source>
</evidence>
<sequence>MIKEDHSNIYFQIGQIALVEFFVKLNIVIVIVNVYQMPRIIGGYDPCLDDYAKSYYNKHDVQKALHVSEGHRIKNWSICNLALFCYFSATCYNAHKLRLYRKFMIPLSSYILTMTDNLHVAY</sequence>
<dbReference type="InterPro" id="IPR029058">
    <property type="entry name" value="AB_hydrolase_fold"/>
</dbReference>
<keyword evidence="4" id="KW-1185">Reference proteome</keyword>
<evidence type="ECO:0000256" key="1">
    <source>
        <dbReference type="ARBA" id="ARBA00009431"/>
    </source>
</evidence>
<comment type="similarity">
    <text evidence="1">Belongs to the peptidase S10 family.</text>
</comment>
<reference evidence="3" key="1">
    <citation type="submission" date="2023-02" db="EMBL/GenBank/DDBJ databases">
        <title>Genome of toxic invasive species Heracleum sosnowskyi carries increased number of genes despite the absence of recent whole-genome duplications.</title>
        <authorList>
            <person name="Schelkunov M."/>
            <person name="Shtratnikova V."/>
            <person name="Makarenko M."/>
            <person name="Klepikova A."/>
            <person name="Omelchenko D."/>
            <person name="Novikova G."/>
            <person name="Obukhova E."/>
            <person name="Bogdanov V."/>
            <person name="Penin A."/>
            <person name="Logacheva M."/>
        </authorList>
    </citation>
    <scope>NUCLEOTIDE SEQUENCE</scope>
    <source>
        <strain evidence="3">Hsosn_3</strain>
        <tissue evidence="3">Leaf</tissue>
    </source>
</reference>
<accession>A0AAD8HIB0</accession>
<evidence type="ECO:0000313" key="4">
    <source>
        <dbReference type="Proteomes" id="UP001237642"/>
    </source>
</evidence>
<dbReference type="Proteomes" id="UP001237642">
    <property type="component" value="Unassembled WGS sequence"/>
</dbReference>
<reference evidence="3" key="2">
    <citation type="submission" date="2023-05" db="EMBL/GenBank/DDBJ databases">
        <authorList>
            <person name="Schelkunov M.I."/>
        </authorList>
    </citation>
    <scope>NUCLEOTIDE SEQUENCE</scope>
    <source>
        <strain evidence="3">Hsosn_3</strain>
        <tissue evidence="3">Leaf</tissue>
    </source>
</reference>